<feature type="signal peptide" evidence="1">
    <location>
        <begin position="1"/>
        <end position="23"/>
    </location>
</feature>
<keyword evidence="3" id="KW-1185">Reference proteome</keyword>
<organism evidence="2 3">
    <name type="scientific">Pseudomonas vranovensis</name>
    <dbReference type="NCBI Taxonomy" id="321661"/>
    <lineage>
        <taxon>Bacteria</taxon>
        <taxon>Pseudomonadati</taxon>
        <taxon>Pseudomonadota</taxon>
        <taxon>Gammaproteobacteria</taxon>
        <taxon>Pseudomonadales</taxon>
        <taxon>Pseudomonadaceae</taxon>
        <taxon>Pseudomonas</taxon>
    </lineage>
</organism>
<dbReference type="Proteomes" id="UP000285286">
    <property type="component" value="Unassembled WGS sequence"/>
</dbReference>
<gene>
    <name evidence="2" type="ORF">BHU25_13645</name>
</gene>
<dbReference type="AlphaFoldDB" id="A0A423DM28"/>
<accession>A0A423DM28</accession>
<keyword evidence="1" id="KW-0732">Signal</keyword>
<name>A0A423DM28_9PSED</name>
<evidence type="ECO:0000313" key="3">
    <source>
        <dbReference type="Proteomes" id="UP000285286"/>
    </source>
</evidence>
<evidence type="ECO:0000256" key="1">
    <source>
        <dbReference type="SAM" id="SignalP"/>
    </source>
</evidence>
<reference evidence="2 3" key="1">
    <citation type="submission" date="2016-10" db="EMBL/GenBank/DDBJ databases">
        <title>Comparative genome analysis of multiple Pseudomonas spp. focuses on biocontrol and plant growth promoting traits.</title>
        <authorList>
            <person name="Tao X.-Y."/>
            <person name="Taylor C.G."/>
        </authorList>
    </citation>
    <scope>NUCLEOTIDE SEQUENCE [LARGE SCALE GENOMIC DNA]</scope>
    <source>
        <strain evidence="2 3">15D11</strain>
    </source>
</reference>
<sequence>MRAPTFTCGLLLLAVGFTPLAPAQVIQILGPNPVIAGTPVSCMGAISYVAHIPDIAMAQPGALLFRPDYFSLPPYVQLFIYGHECAHQIYGGNEQAADCWSVKLGRNQVFFTPAALQQICAFTFPSPGDWSHLPGPLRCQQMQACYFTP</sequence>
<proteinExistence type="predicted"/>
<dbReference type="RefSeq" id="WP_123566250.1">
    <property type="nucleotide sequence ID" value="NZ_MOAM01000022.1"/>
</dbReference>
<protein>
    <submittedName>
        <fullName evidence="2">Uncharacterized protein</fullName>
    </submittedName>
</protein>
<evidence type="ECO:0000313" key="2">
    <source>
        <dbReference type="EMBL" id="ROL72655.1"/>
    </source>
</evidence>
<dbReference type="EMBL" id="MOAM01000022">
    <property type="protein sequence ID" value="ROL72655.1"/>
    <property type="molecule type" value="Genomic_DNA"/>
</dbReference>
<comment type="caution">
    <text evidence="2">The sequence shown here is derived from an EMBL/GenBank/DDBJ whole genome shotgun (WGS) entry which is preliminary data.</text>
</comment>
<feature type="chain" id="PRO_5019339969" evidence="1">
    <location>
        <begin position="24"/>
        <end position="149"/>
    </location>
</feature>